<reference evidence="2" key="1">
    <citation type="submission" date="2011-09" db="EMBL/GenBank/DDBJ databases">
        <title>The permanent draft genome of Mucilaginibacter paludis DSM 18603.</title>
        <authorList>
            <consortium name="US DOE Joint Genome Institute (JGI-PGF)"/>
            <person name="Lucas S."/>
            <person name="Han J."/>
            <person name="Lapidus A."/>
            <person name="Bruce D."/>
            <person name="Goodwin L."/>
            <person name="Pitluck S."/>
            <person name="Peters L."/>
            <person name="Kyrpides N."/>
            <person name="Mavromatis K."/>
            <person name="Ivanova N."/>
            <person name="Mikhailova N."/>
            <person name="Held B."/>
            <person name="Detter J.C."/>
            <person name="Tapia R."/>
            <person name="Han C."/>
            <person name="Land M."/>
            <person name="Hauser L."/>
            <person name="Markowitz V."/>
            <person name="Cheng J.-F."/>
            <person name="Hugenholtz P."/>
            <person name="Woyke T."/>
            <person name="Wu D."/>
            <person name="Tindall B."/>
            <person name="Brambilla E."/>
            <person name="Klenk H.-P."/>
            <person name="Eisen J.A."/>
        </authorList>
    </citation>
    <scope>NUCLEOTIDE SEQUENCE [LARGE SCALE GENOMIC DNA]</scope>
    <source>
        <strain evidence="2">DSM 18603</strain>
    </source>
</reference>
<dbReference type="AlphaFoldDB" id="H1Y4N0"/>
<evidence type="ECO:0008006" key="4">
    <source>
        <dbReference type="Google" id="ProtNLM"/>
    </source>
</evidence>
<evidence type="ECO:0000256" key="1">
    <source>
        <dbReference type="SAM" id="Phobius"/>
    </source>
</evidence>
<dbReference type="HOGENOM" id="CLU_073312_0_0_10"/>
<organism evidence="2 3">
    <name type="scientific">Mucilaginibacter paludis DSM 18603</name>
    <dbReference type="NCBI Taxonomy" id="714943"/>
    <lineage>
        <taxon>Bacteria</taxon>
        <taxon>Pseudomonadati</taxon>
        <taxon>Bacteroidota</taxon>
        <taxon>Sphingobacteriia</taxon>
        <taxon>Sphingobacteriales</taxon>
        <taxon>Sphingobacteriaceae</taxon>
        <taxon>Mucilaginibacter</taxon>
    </lineage>
</organism>
<keyword evidence="3" id="KW-1185">Reference proteome</keyword>
<evidence type="ECO:0000313" key="2">
    <source>
        <dbReference type="EMBL" id="EHQ28074.1"/>
    </source>
</evidence>
<dbReference type="eggNOG" id="ENOG502ZR0P">
    <property type="taxonomic scope" value="Bacteria"/>
</dbReference>
<feature type="transmembrane region" description="Helical" evidence="1">
    <location>
        <begin position="220"/>
        <end position="245"/>
    </location>
</feature>
<keyword evidence="1" id="KW-0472">Membrane</keyword>
<dbReference type="STRING" id="714943.Mucpa_3983"/>
<keyword evidence="1" id="KW-0812">Transmembrane</keyword>
<dbReference type="Pfam" id="PF14093">
    <property type="entry name" value="DUF4271"/>
    <property type="match status" value="1"/>
</dbReference>
<evidence type="ECO:0000313" key="3">
    <source>
        <dbReference type="Proteomes" id="UP000002774"/>
    </source>
</evidence>
<name>H1Y4N0_9SPHI</name>
<protein>
    <recommendedName>
        <fullName evidence="4">DUF4271 domain-containing protein</fullName>
    </recommendedName>
</protein>
<dbReference type="OrthoDB" id="1494583at2"/>
<feature type="transmembrane region" description="Helical" evidence="1">
    <location>
        <begin position="183"/>
        <end position="208"/>
    </location>
</feature>
<dbReference type="InterPro" id="IPR025367">
    <property type="entry name" value="DUF4271"/>
</dbReference>
<accession>H1Y4N0</accession>
<gene>
    <name evidence="2" type="ORF">Mucpa_3983</name>
</gene>
<dbReference type="EMBL" id="CM001403">
    <property type="protein sequence ID" value="EHQ28074.1"/>
    <property type="molecule type" value="Genomic_DNA"/>
</dbReference>
<proteinExistence type="predicted"/>
<feature type="transmembrane region" description="Helical" evidence="1">
    <location>
        <begin position="282"/>
        <end position="303"/>
    </location>
</feature>
<feature type="transmembrane region" description="Helical" evidence="1">
    <location>
        <begin position="101"/>
        <end position="120"/>
    </location>
</feature>
<feature type="transmembrane region" description="Helical" evidence="1">
    <location>
        <begin position="149"/>
        <end position="171"/>
    </location>
</feature>
<feature type="transmembrane region" description="Helical" evidence="1">
    <location>
        <begin position="251"/>
        <end position="270"/>
    </location>
</feature>
<sequence length="308" mass="35430">MRLIILAFFTVFCTGIKAQSDTTLKLSPDTTRLSQPVTLSQPQPVADTLSAYIRMPDSLRHNQFIDTLLKQYAFDPFLFKNPVTAKTHLQMGKERPLRARWVIAVILVLLIYTAVLNRLIGKDIVYVFQAFYAQRSLAKLSREDSLLNSWAFICLFALFGFTMGLYVYQVILYHRMSYSINGFQLFITCSIDVLGIFILKIILLRFIGFIFDIGRLIREYVYVLYLTCFNMAFVFLPVVICLSLFPSKLTPYLLTVSVVLIFIVFAIQYLRSSLSIISNFTFPKIYLFIYLCALEICPVLILVKALNL</sequence>
<dbReference type="RefSeq" id="WP_008508809.1">
    <property type="nucleotide sequence ID" value="NZ_CM001403.1"/>
</dbReference>
<dbReference type="Proteomes" id="UP000002774">
    <property type="component" value="Chromosome"/>
</dbReference>
<keyword evidence="1" id="KW-1133">Transmembrane helix</keyword>